<evidence type="ECO:0000313" key="3">
    <source>
        <dbReference type="Proteomes" id="UP001154282"/>
    </source>
</evidence>
<keyword evidence="1" id="KW-0812">Transmembrane</keyword>
<protein>
    <submittedName>
        <fullName evidence="2">Uncharacterized protein</fullName>
    </submittedName>
</protein>
<dbReference type="AlphaFoldDB" id="A0AAV0MPD2"/>
<proteinExistence type="predicted"/>
<name>A0AAV0MPD2_9ROSI</name>
<dbReference type="Proteomes" id="UP001154282">
    <property type="component" value="Unassembled WGS sequence"/>
</dbReference>
<accession>A0AAV0MPD2</accession>
<feature type="transmembrane region" description="Helical" evidence="1">
    <location>
        <begin position="15"/>
        <end position="34"/>
    </location>
</feature>
<keyword evidence="1" id="KW-0472">Membrane</keyword>
<reference evidence="2" key="1">
    <citation type="submission" date="2022-08" db="EMBL/GenBank/DDBJ databases">
        <authorList>
            <person name="Gutierrez-Valencia J."/>
        </authorList>
    </citation>
    <scope>NUCLEOTIDE SEQUENCE</scope>
</reference>
<evidence type="ECO:0000313" key="2">
    <source>
        <dbReference type="EMBL" id="CAI0447931.1"/>
    </source>
</evidence>
<organism evidence="2 3">
    <name type="scientific">Linum tenue</name>
    <dbReference type="NCBI Taxonomy" id="586396"/>
    <lineage>
        <taxon>Eukaryota</taxon>
        <taxon>Viridiplantae</taxon>
        <taxon>Streptophyta</taxon>
        <taxon>Embryophyta</taxon>
        <taxon>Tracheophyta</taxon>
        <taxon>Spermatophyta</taxon>
        <taxon>Magnoliopsida</taxon>
        <taxon>eudicotyledons</taxon>
        <taxon>Gunneridae</taxon>
        <taxon>Pentapetalae</taxon>
        <taxon>rosids</taxon>
        <taxon>fabids</taxon>
        <taxon>Malpighiales</taxon>
        <taxon>Linaceae</taxon>
        <taxon>Linum</taxon>
    </lineage>
</organism>
<dbReference type="EMBL" id="CAMGYJ010000007">
    <property type="protein sequence ID" value="CAI0447931.1"/>
    <property type="molecule type" value="Genomic_DNA"/>
</dbReference>
<keyword evidence="3" id="KW-1185">Reference proteome</keyword>
<evidence type="ECO:0000256" key="1">
    <source>
        <dbReference type="SAM" id="Phobius"/>
    </source>
</evidence>
<comment type="caution">
    <text evidence="2">The sequence shown here is derived from an EMBL/GenBank/DDBJ whole genome shotgun (WGS) entry which is preliminary data.</text>
</comment>
<sequence length="38" mass="4674">MLHLKFCKEIILRRLIYGALVCYYMPSWLVLFHFKETP</sequence>
<keyword evidence="1" id="KW-1133">Transmembrane helix</keyword>
<gene>
    <name evidence="2" type="ORF">LITE_LOCUS29602</name>
</gene>